<feature type="compositionally biased region" description="Basic and acidic residues" evidence="3">
    <location>
        <begin position="1"/>
        <end position="10"/>
    </location>
</feature>
<proteinExistence type="predicted"/>
<feature type="domain" description="SAM-dependent MTase TRM10-type" evidence="4">
    <location>
        <begin position="99"/>
        <end position="144"/>
    </location>
</feature>
<sequence>MDEAGVEERNATAAAPDAGAALSKSARKKLAKQQRLEARKAERKAAEKERRRRDVERRRREWDETLAAVTEEERAQMIGARREARRERVERRAEEREMRALRLRRAAEVGPKVVLDLEFSDLMTPNEIHSLVQQVPFIRPLSIN</sequence>
<feature type="compositionally biased region" description="Low complexity" evidence="3">
    <location>
        <begin position="11"/>
        <end position="24"/>
    </location>
</feature>
<dbReference type="GO" id="GO:0000049">
    <property type="term" value="F:tRNA binding"/>
    <property type="evidence" value="ECO:0007669"/>
    <property type="project" value="TreeGrafter"/>
</dbReference>
<evidence type="ECO:0000259" key="4">
    <source>
        <dbReference type="PROSITE" id="PS51675"/>
    </source>
</evidence>
<dbReference type="GO" id="GO:0005634">
    <property type="term" value="C:nucleus"/>
    <property type="evidence" value="ECO:0007669"/>
    <property type="project" value="TreeGrafter"/>
</dbReference>
<dbReference type="PANTHER" id="PTHR13563:SF13">
    <property type="entry name" value="TRNA METHYLTRANSFERASE 10 HOMOLOG A"/>
    <property type="match status" value="1"/>
</dbReference>
<comment type="caution">
    <text evidence="5">The sequence shown here is derived from an EMBL/GenBank/DDBJ whole genome shotgun (WGS) entry which is preliminary data.</text>
</comment>
<dbReference type="InterPro" id="IPR028564">
    <property type="entry name" value="MT_TRM10-typ"/>
</dbReference>
<protein>
    <recommendedName>
        <fullName evidence="1">tRNA (guanine(9)-N(1))-methyltransferase</fullName>
        <ecNumber evidence="1">2.1.1.221</ecNumber>
    </recommendedName>
</protein>
<evidence type="ECO:0000313" key="5">
    <source>
        <dbReference type="EMBL" id="RRT75690.1"/>
    </source>
</evidence>
<evidence type="ECO:0000256" key="1">
    <source>
        <dbReference type="ARBA" id="ARBA00012797"/>
    </source>
</evidence>
<organism evidence="5 6">
    <name type="scientific">Ensete ventricosum</name>
    <name type="common">Abyssinian banana</name>
    <name type="synonym">Musa ensete</name>
    <dbReference type="NCBI Taxonomy" id="4639"/>
    <lineage>
        <taxon>Eukaryota</taxon>
        <taxon>Viridiplantae</taxon>
        <taxon>Streptophyta</taxon>
        <taxon>Embryophyta</taxon>
        <taxon>Tracheophyta</taxon>
        <taxon>Spermatophyta</taxon>
        <taxon>Magnoliopsida</taxon>
        <taxon>Liliopsida</taxon>
        <taxon>Zingiberales</taxon>
        <taxon>Musaceae</taxon>
        <taxon>Ensete</taxon>
    </lineage>
</organism>
<evidence type="ECO:0000256" key="3">
    <source>
        <dbReference type="SAM" id="MobiDB-lite"/>
    </source>
</evidence>
<accession>A0A427AHL1</accession>
<dbReference type="EC" id="2.1.1.221" evidence="1"/>
<evidence type="ECO:0000256" key="2">
    <source>
        <dbReference type="ARBA" id="ARBA00048434"/>
    </source>
</evidence>
<dbReference type="InterPro" id="IPR007356">
    <property type="entry name" value="tRNA_m1G_MeTrfase_euk"/>
</dbReference>
<dbReference type="PANTHER" id="PTHR13563">
    <property type="entry name" value="TRNA (GUANINE-9-) METHYLTRANSFERASE"/>
    <property type="match status" value="1"/>
</dbReference>
<evidence type="ECO:0000313" key="6">
    <source>
        <dbReference type="Proteomes" id="UP000287651"/>
    </source>
</evidence>
<dbReference type="PROSITE" id="PS51675">
    <property type="entry name" value="SAM_MT_TRM10"/>
    <property type="match status" value="1"/>
</dbReference>
<dbReference type="Proteomes" id="UP000287651">
    <property type="component" value="Unassembled WGS sequence"/>
</dbReference>
<comment type="catalytic activity">
    <reaction evidence="2">
        <text>guanosine(9) in tRNA + S-adenosyl-L-methionine = N(1)-methylguanosine(9) in tRNA + S-adenosyl-L-homocysteine + H(+)</text>
        <dbReference type="Rhea" id="RHEA:43156"/>
        <dbReference type="Rhea" id="RHEA-COMP:10367"/>
        <dbReference type="Rhea" id="RHEA-COMP:10368"/>
        <dbReference type="ChEBI" id="CHEBI:15378"/>
        <dbReference type="ChEBI" id="CHEBI:57856"/>
        <dbReference type="ChEBI" id="CHEBI:59789"/>
        <dbReference type="ChEBI" id="CHEBI:73542"/>
        <dbReference type="ChEBI" id="CHEBI:74269"/>
        <dbReference type="EC" id="2.1.1.221"/>
    </reaction>
</comment>
<dbReference type="GO" id="GO:0002939">
    <property type="term" value="P:tRNA N1-guanine methylation"/>
    <property type="evidence" value="ECO:0007669"/>
    <property type="project" value="TreeGrafter"/>
</dbReference>
<name>A0A427AHL1_ENSVE</name>
<dbReference type="EMBL" id="AMZH03002403">
    <property type="protein sequence ID" value="RRT75690.1"/>
    <property type="molecule type" value="Genomic_DNA"/>
</dbReference>
<feature type="compositionally biased region" description="Basic and acidic residues" evidence="3">
    <location>
        <begin position="34"/>
        <end position="63"/>
    </location>
</feature>
<feature type="region of interest" description="Disordered" evidence="3">
    <location>
        <begin position="1"/>
        <end position="63"/>
    </location>
</feature>
<dbReference type="AlphaFoldDB" id="A0A427AHL1"/>
<reference evidence="5 6" key="1">
    <citation type="journal article" date="2014" name="Agronomy (Basel)">
        <title>A Draft Genome Sequence for Ensete ventricosum, the Drought-Tolerant Tree Against Hunger.</title>
        <authorList>
            <person name="Harrison J."/>
            <person name="Moore K.A."/>
            <person name="Paszkiewicz K."/>
            <person name="Jones T."/>
            <person name="Grant M."/>
            <person name="Ambacheew D."/>
            <person name="Muzemil S."/>
            <person name="Studholme D.J."/>
        </authorList>
    </citation>
    <scope>NUCLEOTIDE SEQUENCE [LARGE SCALE GENOMIC DNA]</scope>
</reference>
<gene>
    <name evidence="5" type="ORF">B296_00028833</name>
</gene>